<proteinExistence type="predicted"/>
<sequence length="45" mass="5154">MFGPKHLAPNSKKHQGCGGREISHRILRHIVKILIDWQTSAKNLH</sequence>
<accession>A0A0E9R6M7</accession>
<dbReference type="EMBL" id="GBXM01084155">
    <property type="protein sequence ID" value="JAH24422.1"/>
    <property type="molecule type" value="Transcribed_RNA"/>
</dbReference>
<protein>
    <submittedName>
        <fullName evidence="1">Uncharacterized protein</fullName>
    </submittedName>
</protein>
<evidence type="ECO:0000313" key="1">
    <source>
        <dbReference type="EMBL" id="JAH24422.1"/>
    </source>
</evidence>
<organism evidence="1">
    <name type="scientific">Anguilla anguilla</name>
    <name type="common">European freshwater eel</name>
    <name type="synonym">Muraena anguilla</name>
    <dbReference type="NCBI Taxonomy" id="7936"/>
    <lineage>
        <taxon>Eukaryota</taxon>
        <taxon>Metazoa</taxon>
        <taxon>Chordata</taxon>
        <taxon>Craniata</taxon>
        <taxon>Vertebrata</taxon>
        <taxon>Euteleostomi</taxon>
        <taxon>Actinopterygii</taxon>
        <taxon>Neopterygii</taxon>
        <taxon>Teleostei</taxon>
        <taxon>Anguilliformes</taxon>
        <taxon>Anguillidae</taxon>
        <taxon>Anguilla</taxon>
    </lineage>
</organism>
<reference evidence="1" key="1">
    <citation type="submission" date="2014-11" db="EMBL/GenBank/DDBJ databases">
        <authorList>
            <person name="Amaro Gonzalez C."/>
        </authorList>
    </citation>
    <scope>NUCLEOTIDE SEQUENCE</scope>
</reference>
<dbReference type="AlphaFoldDB" id="A0A0E9R6M7"/>
<reference evidence="1" key="2">
    <citation type="journal article" date="2015" name="Fish Shellfish Immunol.">
        <title>Early steps in the European eel (Anguilla anguilla)-Vibrio vulnificus interaction in the gills: Role of the RtxA13 toxin.</title>
        <authorList>
            <person name="Callol A."/>
            <person name="Pajuelo D."/>
            <person name="Ebbesson L."/>
            <person name="Teles M."/>
            <person name="MacKenzie S."/>
            <person name="Amaro C."/>
        </authorList>
    </citation>
    <scope>NUCLEOTIDE SEQUENCE</scope>
</reference>
<name>A0A0E9R6M7_ANGAN</name>